<dbReference type="eggNOG" id="COG2272">
    <property type="taxonomic scope" value="Bacteria"/>
</dbReference>
<accession>A0A074LQU3</accession>
<dbReference type="STRING" id="1157490.EL26_13230"/>
<dbReference type="EMBL" id="JMIR01000017">
    <property type="protein sequence ID" value="KEO82865.1"/>
    <property type="molecule type" value="Genomic_DNA"/>
</dbReference>
<dbReference type="AlphaFoldDB" id="A0A074LQU3"/>
<comment type="caution">
    <text evidence="1">The sequence shown here is derived from an EMBL/GenBank/DDBJ whole genome shotgun (WGS) entry which is preliminary data.</text>
</comment>
<dbReference type="SUPFAM" id="SSF53474">
    <property type="entry name" value="alpha/beta-Hydrolases"/>
    <property type="match status" value="1"/>
</dbReference>
<gene>
    <name evidence="1" type="ORF">EL26_13230</name>
</gene>
<evidence type="ECO:0000313" key="1">
    <source>
        <dbReference type="EMBL" id="KEO82865.1"/>
    </source>
</evidence>
<organism evidence="1 2">
    <name type="scientific">Tumebacillus flagellatus</name>
    <dbReference type="NCBI Taxonomy" id="1157490"/>
    <lineage>
        <taxon>Bacteria</taxon>
        <taxon>Bacillati</taxon>
        <taxon>Bacillota</taxon>
        <taxon>Bacilli</taxon>
        <taxon>Bacillales</taxon>
        <taxon>Alicyclobacillaceae</taxon>
        <taxon>Tumebacillus</taxon>
    </lineage>
</organism>
<name>A0A074LQU3_9BACL</name>
<sequence length="82" mass="9325">MFHNLALFGKIGVALDAATEQMSRNMQDAWIAFTRSGNPDTPALSWPAYDTNRRATMVWNRESGVVDDPEAERRKMLVREIV</sequence>
<reference evidence="1 2" key="1">
    <citation type="journal article" date="2013" name="Int. J. Syst. Evol. Microbiol.">
        <title>Tumebacillus flagellatus sp. nov., an alpha-amylase/pullulanase-producing bacterium isolated from cassava wastewater.</title>
        <authorList>
            <person name="Wang Q."/>
            <person name="Xie N."/>
            <person name="Qin Y."/>
            <person name="Shen N."/>
            <person name="Zhu J."/>
            <person name="Mi H."/>
            <person name="Huang R."/>
        </authorList>
    </citation>
    <scope>NUCLEOTIDE SEQUENCE [LARGE SCALE GENOMIC DNA]</scope>
    <source>
        <strain evidence="1 2">GST4</strain>
    </source>
</reference>
<proteinExistence type="predicted"/>
<evidence type="ECO:0000313" key="2">
    <source>
        <dbReference type="Proteomes" id="UP000027931"/>
    </source>
</evidence>
<protein>
    <submittedName>
        <fullName evidence="1">Uncharacterized protein</fullName>
    </submittedName>
</protein>
<keyword evidence="2" id="KW-1185">Reference proteome</keyword>
<dbReference type="Proteomes" id="UP000027931">
    <property type="component" value="Unassembled WGS sequence"/>
</dbReference>
<dbReference type="Gene3D" id="3.40.50.1820">
    <property type="entry name" value="alpha/beta hydrolase"/>
    <property type="match status" value="1"/>
</dbReference>
<dbReference type="InterPro" id="IPR029058">
    <property type="entry name" value="AB_hydrolase_fold"/>
</dbReference>